<accession>A0ABD5BFK8</accession>
<dbReference type="AlphaFoldDB" id="A0ABD5BFK8"/>
<protein>
    <recommendedName>
        <fullName evidence="3">Aromatic-amino-acid aminotransferase</fullName>
    </recommendedName>
</protein>
<comment type="caution">
    <text evidence="1">The sequence shown here is derived from an EMBL/GenBank/DDBJ whole genome shotgun (WGS) entry which is preliminary data.</text>
</comment>
<gene>
    <name evidence="1" type="ORF">RF091_07065</name>
</gene>
<sequence length="60" mass="6447">MFKQIAPSAADSVPSLMGVYLQDPNPQKVNLGIGLYYDRQNDFRPAACACRGSTPAISTT</sequence>
<evidence type="ECO:0000313" key="1">
    <source>
        <dbReference type="EMBL" id="MDQ9555283.1"/>
    </source>
</evidence>
<dbReference type="EMBL" id="JAVIPQ010000128">
    <property type="protein sequence ID" value="MDQ9555283.1"/>
    <property type="molecule type" value="Genomic_DNA"/>
</dbReference>
<evidence type="ECO:0008006" key="3">
    <source>
        <dbReference type="Google" id="ProtNLM"/>
    </source>
</evidence>
<dbReference type="Gene3D" id="3.90.1150.10">
    <property type="entry name" value="Aspartate Aminotransferase, domain 1"/>
    <property type="match status" value="1"/>
</dbReference>
<proteinExistence type="predicted"/>
<dbReference type="InterPro" id="IPR015424">
    <property type="entry name" value="PyrdxlP-dep_Trfase"/>
</dbReference>
<dbReference type="InterPro" id="IPR015422">
    <property type="entry name" value="PyrdxlP-dep_Trfase_small"/>
</dbReference>
<dbReference type="SUPFAM" id="SSF53383">
    <property type="entry name" value="PLP-dependent transferases"/>
    <property type="match status" value="1"/>
</dbReference>
<organism evidence="1 2">
    <name type="scientific">Serratia marcescens</name>
    <dbReference type="NCBI Taxonomy" id="615"/>
    <lineage>
        <taxon>Bacteria</taxon>
        <taxon>Pseudomonadati</taxon>
        <taxon>Pseudomonadota</taxon>
        <taxon>Gammaproteobacteria</taxon>
        <taxon>Enterobacterales</taxon>
        <taxon>Yersiniaceae</taxon>
        <taxon>Serratia</taxon>
    </lineage>
</organism>
<dbReference type="Proteomes" id="UP001234811">
    <property type="component" value="Unassembled WGS sequence"/>
</dbReference>
<dbReference type="RefSeq" id="WP_072021620.1">
    <property type="nucleotide sequence ID" value="NZ_CAMKNU010000001.1"/>
</dbReference>
<evidence type="ECO:0000313" key="2">
    <source>
        <dbReference type="Proteomes" id="UP001234811"/>
    </source>
</evidence>
<reference evidence="1 2" key="1">
    <citation type="submission" date="2023-07" db="EMBL/GenBank/DDBJ databases">
        <title>Pathogens genome sequencing project 196.</title>
        <authorList>
            <person name="Cao X."/>
        </authorList>
    </citation>
    <scope>NUCLEOTIDE SEQUENCE [LARGE SCALE GENOMIC DNA]</scope>
    <source>
        <strain evidence="1 2">SM41</strain>
    </source>
</reference>
<name>A0ABD5BFK8_SERMA</name>